<evidence type="ECO:0000256" key="1">
    <source>
        <dbReference type="ARBA" id="ARBA00004123"/>
    </source>
</evidence>
<evidence type="ECO:0000256" key="23">
    <source>
        <dbReference type="ARBA" id="ARBA00065936"/>
    </source>
</evidence>
<dbReference type="InterPro" id="IPR014001">
    <property type="entry name" value="Helicase_ATP-bd"/>
</dbReference>
<keyword evidence="13" id="KW-0378">Hydrolase</keyword>
<dbReference type="InterPro" id="IPR008271">
    <property type="entry name" value="Ser/Thr_kinase_AS"/>
</dbReference>
<evidence type="ECO:0000256" key="10">
    <source>
        <dbReference type="ARBA" id="ARBA00022734"/>
    </source>
</evidence>
<evidence type="ECO:0000256" key="22">
    <source>
        <dbReference type="ARBA" id="ARBA00059197"/>
    </source>
</evidence>
<evidence type="ECO:0000256" key="25">
    <source>
        <dbReference type="PROSITE-ProRule" id="PRU10141"/>
    </source>
</evidence>
<keyword evidence="14 31" id="KW-0347">Helicase</keyword>
<feature type="domain" description="Protein kinase" evidence="27">
    <location>
        <begin position="711"/>
        <end position="977"/>
    </location>
</feature>
<keyword evidence="12" id="KW-0418">Kinase</keyword>
<dbReference type="Pfam" id="PF00270">
    <property type="entry name" value="DEAD"/>
    <property type="match status" value="1"/>
</dbReference>
<keyword evidence="8 26" id="KW-0812">Transmembrane</keyword>
<dbReference type="FunFam" id="3.40.50.300:FF:000168">
    <property type="entry name" value="DEAD-box ATP-dependent RNA helicase 56-like"/>
    <property type="match status" value="1"/>
</dbReference>
<keyword evidence="20" id="KW-0539">Nucleus</keyword>
<dbReference type="CDD" id="cd06899">
    <property type="entry name" value="lectin_legume_LecRK_Arcelin_ConA"/>
    <property type="match status" value="1"/>
</dbReference>
<evidence type="ECO:0000256" key="12">
    <source>
        <dbReference type="ARBA" id="ARBA00022777"/>
    </source>
</evidence>
<evidence type="ECO:0000256" key="14">
    <source>
        <dbReference type="ARBA" id="ARBA00022806"/>
    </source>
</evidence>
<evidence type="ECO:0000313" key="31">
    <source>
        <dbReference type="EMBL" id="CAA3020462.1"/>
    </source>
</evidence>
<dbReference type="PROSITE" id="PS00107">
    <property type="entry name" value="PROTEIN_KINASE_ATP"/>
    <property type="match status" value="1"/>
</dbReference>
<dbReference type="GO" id="GO:0005634">
    <property type="term" value="C:nucleus"/>
    <property type="evidence" value="ECO:0007669"/>
    <property type="project" value="UniProtKB-SubCell"/>
</dbReference>
<name>A0A8S0UV00_OLEEU</name>
<protein>
    <submittedName>
        <fullName evidence="31">DEAD-box ATP-dependent RNA helicase 56 isoform X1</fullName>
    </submittedName>
</protein>
<dbReference type="GO" id="GO:0003676">
    <property type="term" value="F:nucleic acid binding"/>
    <property type="evidence" value="ECO:0007669"/>
    <property type="project" value="InterPro"/>
</dbReference>
<comment type="similarity">
    <text evidence="21">Belongs to the DEAD box helicase family. DECD subfamily.</text>
</comment>
<dbReference type="InterPro" id="IPR014014">
    <property type="entry name" value="RNA_helicase_DEAD_Q_motif"/>
</dbReference>
<feature type="domain" description="Helicase ATP-binding" evidence="28">
    <location>
        <begin position="78"/>
        <end position="243"/>
    </location>
</feature>
<keyword evidence="6" id="KW-0723">Serine/threonine-protein kinase</keyword>
<evidence type="ECO:0000259" key="28">
    <source>
        <dbReference type="PROSITE" id="PS51192"/>
    </source>
</evidence>
<evidence type="ECO:0000256" key="8">
    <source>
        <dbReference type="ARBA" id="ARBA00022692"/>
    </source>
</evidence>
<keyword evidence="5" id="KW-1003">Cell membrane</keyword>
<dbReference type="InterPro" id="IPR019825">
    <property type="entry name" value="Lectin_legB_Mn/Ca_BS"/>
</dbReference>
<dbReference type="PROSITE" id="PS50011">
    <property type="entry name" value="PROTEIN_KINASE_DOM"/>
    <property type="match status" value="1"/>
</dbReference>
<dbReference type="CDD" id="cd14066">
    <property type="entry name" value="STKc_IRAK"/>
    <property type="match status" value="1"/>
</dbReference>
<dbReference type="PROSITE" id="PS00307">
    <property type="entry name" value="LECTIN_LEGUME_BETA"/>
    <property type="match status" value="1"/>
</dbReference>
<evidence type="ECO:0000256" key="5">
    <source>
        <dbReference type="ARBA" id="ARBA00022475"/>
    </source>
</evidence>
<feature type="domain" description="Helicase C-terminal" evidence="29">
    <location>
        <begin position="271"/>
        <end position="416"/>
    </location>
</feature>
<dbReference type="InterPro" id="IPR011009">
    <property type="entry name" value="Kinase-like_dom_sf"/>
</dbReference>
<comment type="subcellular location">
    <subcellularLocation>
        <location evidence="2">Cell membrane</location>
        <topology evidence="2">Single-pass type I membrane protein</topology>
    </subcellularLocation>
    <subcellularLocation>
        <location evidence="1">Nucleus</location>
    </subcellularLocation>
</comment>
<feature type="short sequence motif" description="Q motif" evidence="24">
    <location>
        <begin position="47"/>
        <end position="75"/>
    </location>
</feature>
<evidence type="ECO:0000256" key="19">
    <source>
        <dbReference type="ARBA" id="ARBA00023180"/>
    </source>
</evidence>
<keyword evidence="10" id="KW-0430">Lectin</keyword>
<evidence type="ECO:0000256" key="3">
    <source>
        <dbReference type="ARBA" id="ARBA00008536"/>
    </source>
</evidence>
<dbReference type="InterPro" id="IPR027417">
    <property type="entry name" value="P-loop_NTPase"/>
</dbReference>
<comment type="subunit">
    <text evidence="23">Interacts with ALY2 and MOS11.</text>
</comment>
<dbReference type="FunFam" id="3.40.50.300:FF:000111">
    <property type="entry name" value="DEAD-box ATP-dependent RNA helicase"/>
    <property type="match status" value="1"/>
</dbReference>
<dbReference type="InterPro" id="IPR017441">
    <property type="entry name" value="Protein_kinase_ATP_BS"/>
</dbReference>
<dbReference type="CDD" id="cd17950">
    <property type="entry name" value="DEADc_DDX39"/>
    <property type="match status" value="1"/>
</dbReference>
<dbReference type="EMBL" id="CACTIH010009039">
    <property type="protein sequence ID" value="CAA3020462.1"/>
    <property type="molecule type" value="Genomic_DNA"/>
</dbReference>
<evidence type="ECO:0000313" key="32">
    <source>
        <dbReference type="Proteomes" id="UP000594638"/>
    </source>
</evidence>
<dbReference type="Gene3D" id="3.40.50.300">
    <property type="entry name" value="P-loop containing nucleotide triphosphate hydrolases"/>
    <property type="match status" value="2"/>
</dbReference>
<dbReference type="Gene3D" id="1.10.510.10">
    <property type="entry name" value="Transferase(Phosphotransferase) domain 1"/>
    <property type="match status" value="1"/>
</dbReference>
<dbReference type="InterPro" id="IPR050528">
    <property type="entry name" value="L-type_Lectin-RKs"/>
</dbReference>
<dbReference type="InterPro" id="IPR001220">
    <property type="entry name" value="Legume_lectin_dom"/>
</dbReference>
<evidence type="ECO:0000256" key="18">
    <source>
        <dbReference type="ARBA" id="ARBA00023170"/>
    </source>
</evidence>
<dbReference type="Pfam" id="PF00069">
    <property type="entry name" value="Pkinase"/>
    <property type="match status" value="1"/>
</dbReference>
<evidence type="ECO:0000256" key="2">
    <source>
        <dbReference type="ARBA" id="ARBA00004251"/>
    </source>
</evidence>
<dbReference type="InterPro" id="IPR001650">
    <property type="entry name" value="Helicase_C-like"/>
</dbReference>
<evidence type="ECO:0000256" key="20">
    <source>
        <dbReference type="ARBA" id="ARBA00023242"/>
    </source>
</evidence>
<keyword evidence="9" id="KW-0732">Signal</keyword>
<feature type="binding site" evidence="25">
    <location>
        <position position="743"/>
    </location>
    <ligand>
        <name>ATP</name>
        <dbReference type="ChEBI" id="CHEBI:30616"/>
    </ligand>
</feature>
<evidence type="ECO:0000259" key="29">
    <source>
        <dbReference type="PROSITE" id="PS51194"/>
    </source>
</evidence>
<dbReference type="InterPro" id="IPR011545">
    <property type="entry name" value="DEAD/DEAH_box_helicase_dom"/>
</dbReference>
<dbReference type="FunFam" id="1.10.510.10:FF:000240">
    <property type="entry name" value="Lectin-domain containing receptor kinase A4.3"/>
    <property type="match status" value="1"/>
</dbReference>
<dbReference type="OrthoDB" id="1925696at2759"/>
<gene>
    <name evidence="31" type="ORF">OLEA9_A059528</name>
</gene>
<evidence type="ECO:0000259" key="30">
    <source>
        <dbReference type="PROSITE" id="PS51195"/>
    </source>
</evidence>
<dbReference type="FunFam" id="3.30.200.20:FF:000178">
    <property type="entry name" value="serine/threonine-protein kinase PBS1-like"/>
    <property type="match status" value="1"/>
</dbReference>
<reference evidence="31 32" key="1">
    <citation type="submission" date="2019-12" db="EMBL/GenBank/DDBJ databases">
        <authorList>
            <person name="Alioto T."/>
            <person name="Alioto T."/>
            <person name="Gomez Garrido J."/>
        </authorList>
    </citation>
    <scope>NUCLEOTIDE SEQUENCE [LARGE SCALE GENOMIC DNA]</scope>
</reference>
<feature type="domain" description="DEAD-box RNA helicase Q" evidence="30">
    <location>
        <begin position="47"/>
        <end position="75"/>
    </location>
</feature>
<dbReference type="GO" id="GO:0005886">
    <property type="term" value="C:plasma membrane"/>
    <property type="evidence" value="ECO:0007669"/>
    <property type="project" value="UniProtKB-SubCell"/>
</dbReference>
<dbReference type="SUPFAM" id="SSF49899">
    <property type="entry name" value="Concanavalin A-like lectins/glucanases"/>
    <property type="match status" value="1"/>
</dbReference>
<keyword evidence="18" id="KW-0675">Receptor</keyword>
<keyword evidence="16 26" id="KW-1133">Transmembrane helix</keyword>
<dbReference type="GO" id="GO:0016787">
    <property type="term" value="F:hydrolase activity"/>
    <property type="evidence" value="ECO:0007669"/>
    <property type="project" value="UniProtKB-KW"/>
</dbReference>
<keyword evidence="15 25" id="KW-0067">ATP-binding</keyword>
<dbReference type="Gramene" id="OE9A059528T1">
    <property type="protein sequence ID" value="OE9A059528C1"/>
    <property type="gene ID" value="OE9A059528"/>
</dbReference>
<dbReference type="SMART" id="SM00490">
    <property type="entry name" value="HELICc"/>
    <property type="match status" value="1"/>
</dbReference>
<dbReference type="GO" id="GO:0002229">
    <property type="term" value="P:defense response to oomycetes"/>
    <property type="evidence" value="ECO:0007669"/>
    <property type="project" value="UniProtKB-ARBA"/>
</dbReference>
<dbReference type="InterPro" id="IPR013320">
    <property type="entry name" value="ConA-like_dom_sf"/>
</dbReference>
<dbReference type="SMART" id="SM00487">
    <property type="entry name" value="DEXDc"/>
    <property type="match status" value="1"/>
</dbReference>
<dbReference type="SMART" id="SM00220">
    <property type="entry name" value="S_TKc"/>
    <property type="match status" value="1"/>
</dbReference>
<keyword evidence="11 25" id="KW-0547">Nucleotide-binding</keyword>
<evidence type="ECO:0000256" key="13">
    <source>
        <dbReference type="ARBA" id="ARBA00022801"/>
    </source>
</evidence>
<evidence type="ECO:0000259" key="27">
    <source>
        <dbReference type="PROSITE" id="PS50011"/>
    </source>
</evidence>
<dbReference type="Pfam" id="PF00271">
    <property type="entry name" value="Helicase_C"/>
    <property type="match status" value="1"/>
</dbReference>
<dbReference type="CDD" id="cd18787">
    <property type="entry name" value="SF2_C_DEAD"/>
    <property type="match status" value="1"/>
</dbReference>
<dbReference type="Proteomes" id="UP000594638">
    <property type="component" value="Unassembled WGS sequence"/>
</dbReference>
<keyword evidence="32" id="KW-1185">Reference proteome</keyword>
<comment type="caution">
    <text evidence="31">The sequence shown here is derived from an EMBL/GenBank/DDBJ whole genome shotgun (WGS) entry which is preliminary data.</text>
</comment>
<evidence type="ECO:0000256" key="21">
    <source>
        <dbReference type="ARBA" id="ARBA00038213"/>
    </source>
</evidence>
<dbReference type="InterPro" id="IPR000719">
    <property type="entry name" value="Prot_kinase_dom"/>
</dbReference>
<dbReference type="Gramene" id="OE9A059528T3">
    <property type="protein sequence ID" value="OE9A059528C3"/>
    <property type="gene ID" value="OE9A059528"/>
</dbReference>
<dbReference type="Pfam" id="PF00139">
    <property type="entry name" value="Lectin_legB"/>
    <property type="match status" value="1"/>
</dbReference>
<proteinExistence type="inferred from homology"/>
<dbReference type="GO" id="GO:0004674">
    <property type="term" value="F:protein serine/threonine kinase activity"/>
    <property type="evidence" value="ECO:0007669"/>
    <property type="project" value="UniProtKB-KW"/>
</dbReference>
<comment type="similarity">
    <text evidence="4">In the C-terminal section; belongs to the protein kinase superfamily. Ser/Thr protein kinase family.</text>
</comment>
<evidence type="ECO:0000256" key="17">
    <source>
        <dbReference type="ARBA" id="ARBA00023136"/>
    </source>
</evidence>
<evidence type="ECO:0000256" key="9">
    <source>
        <dbReference type="ARBA" id="ARBA00022729"/>
    </source>
</evidence>
<dbReference type="GO" id="GO:0003724">
    <property type="term" value="F:RNA helicase activity"/>
    <property type="evidence" value="ECO:0007669"/>
    <property type="project" value="InterPro"/>
</dbReference>
<evidence type="ECO:0000256" key="26">
    <source>
        <dbReference type="SAM" id="Phobius"/>
    </source>
</evidence>
<dbReference type="GO" id="GO:0005524">
    <property type="term" value="F:ATP binding"/>
    <property type="evidence" value="ECO:0007669"/>
    <property type="project" value="UniProtKB-UniRule"/>
</dbReference>
<dbReference type="SUPFAM" id="SSF52540">
    <property type="entry name" value="P-loop containing nucleoside triphosphate hydrolases"/>
    <property type="match status" value="1"/>
</dbReference>
<evidence type="ECO:0000256" key="4">
    <source>
        <dbReference type="ARBA" id="ARBA00010217"/>
    </source>
</evidence>
<keyword evidence="17 26" id="KW-0472">Membrane</keyword>
<dbReference type="Gene3D" id="3.30.200.20">
    <property type="entry name" value="Phosphorylase Kinase, domain 1"/>
    <property type="match status" value="1"/>
</dbReference>
<evidence type="ECO:0000256" key="15">
    <source>
        <dbReference type="ARBA" id="ARBA00022840"/>
    </source>
</evidence>
<dbReference type="PROSITE" id="PS51195">
    <property type="entry name" value="Q_MOTIF"/>
    <property type="match status" value="1"/>
</dbReference>
<dbReference type="PANTHER" id="PTHR27007">
    <property type="match status" value="1"/>
</dbReference>
<accession>A0A8S0UV00</accession>
<dbReference type="PROSITE" id="PS51194">
    <property type="entry name" value="HELICASE_CTER"/>
    <property type="match status" value="1"/>
</dbReference>
<dbReference type="PROSITE" id="PS00108">
    <property type="entry name" value="PROTEIN_KINASE_ST"/>
    <property type="match status" value="1"/>
</dbReference>
<dbReference type="PROSITE" id="PS51192">
    <property type="entry name" value="HELICASE_ATP_BIND_1"/>
    <property type="match status" value="1"/>
</dbReference>
<feature type="transmembrane region" description="Helical" evidence="26">
    <location>
        <begin position="652"/>
        <end position="669"/>
    </location>
</feature>
<comment type="function">
    <text evidence="22">ATP-dependent RNA helicase involved in pre-mRNA splicing. Required for the export of mRNA out of the nucleus. In addition to ssRNA and dsRNA, binds dsDNA, but not ssDNA.</text>
</comment>
<dbReference type="AlphaFoldDB" id="A0A8S0UV00"/>
<dbReference type="GO" id="GO:0030246">
    <property type="term" value="F:carbohydrate binding"/>
    <property type="evidence" value="ECO:0007669"/>
    <property type="project" value="UniProtKB-KW"/>
</dbReference>
<comment type="similarity">
    <text evidence="3">In the N-terminal section; belongs to the leguminous lectin family.</text>
</comment>
<dbReference type="SUPFAM" id="SSF56112">
    <property type="entry name" value="Protein kinase-like (PK-like)"/>
    <property type="match status" value="1"/>
</dbReference>
<dbReference type="Gene3D" id="2.60.120.200">
    <property type="match status" value="1"/>
</dbReference>
<evidence type="ECO:0000256" key="7">
    <source>
        <dbReference type="ARBA" id="ARBA00022679"/>
    </source>
</evidence>
<evidence type="ECO:0000256" key="24">
    <source>
        <dbReference type="PROSITE-ProRule" id="PRU00552"/>
    </source>
</evidence>
<evidence type="ECO:0000256" key="11">
    <source>
        <dbReference type="ARBA" id="ARBA00022741"/>
    </source>
</evidence>
<keyword evidence="7" id="KW-0808">Transferase</keyword>
<organism evidence="31 32">
    <name type="scientific">Olea europaea subsp. europaea</name>
    <dbReference type="NCBI Taxonomy" id="158383"/>
    <lineage>
        <taxon>Eukaryota</taxon>
        <taxon>Viridiplantae</taxon>
        <taxon>Streptophyta</taxon>
        <taxon>Embryophyta</taxon>
        <taxon>Tracheophyta</taxon>
        <taxon>Spermatophyta</taxon>
        <taxon>Magnoliopsida</taxon>
        <taxon>eudicotyledons</taxon>
        <taxon>Gunneridae</taxon>
        <taxon>Pentapetalae</taxon>
        <taxon>asterids</taxon>
        <taxon>lamiids</taxon>
        <taxon>Lamiales</taxon>
        <taxon>Oleaceae</taxon>
        <taxon>Oleeae</taxon>
        <taxon>Olea</taxon>
    </lineage>
</organism>
<evidence type="ECO:0000256" key="16">
    <source>
        <dbReference type="ARBA" id="ARBA00022989"/>
    </source>
</evidence>
<keyword evidence="19" id="KW-0325">Glycoprotein</keyword>
<sequence>MVDTKENEAYEEELLDYEEEDEKALDSVNVKVNGESAKKGYVGIHSSGFRDFLLKPELLRAIVDSGFEHPSEVQHECIPQAILGMDVICQAKSGMGKTAVFVLSTLQQIEPVAGQVAALVLCHTRELAYQICNEFERFSTYLPDIKISVFYGDLLKNECPHIVVGTPGRILALARDKDLSLRNVRHFILDECDKMLESLDMRRDVQEIFKMTPHDKQVMMFSATLSKEIRPVCKKFMQDPMEIYVDDEAKLTLHGLVQHYIKLSDLEKNRKLNDLLDALDFNQVVIFVKSVNRAAELNKLLVECNFPSICIHSGMSQEERLTRYKGFKEGHKRILVATDLVGRGIDIERVNIVINYDMPDSADTYLHRVGRAGRFGTKGLAITFVSSASDSDVLNQVQERFEVDIKELPEQIDTSTYINAANGILNITPDEPQVQNGTSEVGRVLYRYPLTAWPASFSTTFTTRILTDSTVSGDGIAFIIAQNNKPSPPESYGSFIGILDPSTEGGVLHQLAVELDTYKNAREIDGNHIAIDTTSIEYPVAVKSLSDIGINLKSGRNITVKIEYDGWKKIHTDKMLKIDVAYAGNPLVNFLNHKIILKDTVPREVYVGFTASSGHFSEIHQVLDWSFTLYELPNESLDEGIALNKCKRAFEFVIPISVVLLLAVMPFVLKARRRRKERLGRREDIEMQTKLATNVPKKFTYKELSKATRNFSKENLLGTGGFGSVYKGVFTNSDYPSPIAVKKINATSTQGEREYLAEISTIGRLRHKNLVQLQGWCHDREQLLLVYEYMPNGSLDRYIGKEFLDWKIRYKILSVLHYLHEECGNPVVHRDVKPNNVMLDSEYNAHLGDFGLARLLHNNAFVTTMVAGTIGYLAPEVSYTGRATPESDVYSFGIVVLEVVCGRRSKGIMEDDSLVDYVWSAYEKGSLLSCVDKMLKGDFEEEQVQRTLIIGLACLHPDQMLRPRMQKVVQIFMNPYESIVKLPESRPDTVCLSFLSSSSHSTTTHGAKGLMECSPVEMTVLYDSCNIGEI</sequence>
<evidence type="ECO:0000256" key="6">
    <source>
        <dbReference type="ARBA" id="ARBA00022527"/>
    </source>
</evidence>